<evidence type="ECO:0000313" key="4">
    <source>
        <dbReference type="Proteomes" id="UP001396334"/>
    </source>
</evidence>
<dbReference type="Pfam" id="PF14111">
    <property type="entry name" value="DUF4283"/>
    <property type="match status" value="1"/>
</dbReference>
<name>A0ABR1ZSC4_9ROSI</name>
<keyword evidence="1" id="KW-1133">Transmembrane helix</keyword>
<evidence type="ECO:0000256" key="1">
    <source>
        <dbReference type="SAM" id="Phobius"/>
    </source>
</evidence>
<dbReference type="PANTHER" id="PTHR31286">
    <property type="entry name" value="GLYCINE-RICH CELL WALL STRUCTURAL PROTEIN 1.8-LIKE"/>
    <property type="match status" value="1"/>
</dbReference>
<reference evidence="3 4" key="1">
    <citation type="journal article" date="2024" name="G3 (Bethesda)">
        <title>Genome assembly of Hibiscus sabdariffa L. provides insights into metabolisms of medicinal natural products.</title>
        <authorList>
            <person name="Kim T."/>
        </authorList>
    </citation>
    <scope>NUCLEOTIDE SEQUENCE [LARGE SCALE GENOMIC DNA]</scope>
    <source>
        <strain evidence="3">TK-2024</strain>
        <tissue evidence="3">Old leaves</tissue>
    </source>
</reference>
<feature type="domain" description="DUF4283" evidence="2">
    <location>
        <begin position="85"/>
        <end position="167"/>
    </location>
</feature>
<sequence>MSRRTLVTRVANLIRLCLLFLNLWMLVCPLIRKNSTGNSRLPVEEEEVLDEDEIEILDGDVQKAVIDGIINIEFSERIQDLAIKSLDQTILVKLLGQRIGYNTLRSKLYDLWKPSQAFRLMDIENDYFLVPIKSRSDFLHAVTGGTWTIFGSYLTMAPWTEDFSTTQPYPRKPPCNETDAYGPWMVVERRQRCTPVKQVPPKVNHATSNVVASRFNPISDENLSEHTTDTDVPPRSHASVVAAKAQMLVALGLFSLLTVHHHSAVVIPDNDDSSPPINVSSPDVIKCATRHDSMEQDKENHSLPPMMCDNTITTFDPTVLLNTVQ</sequence>
<organism evidence="3 4">
    <name type="scientific">Hibiscus sabdariffa</name>
    <name type="common">roselle</name>
    <dbReference type="NCBI Taxonomy" id="183260"/>
    <lineage>
        <taxon>Eukaryota</taxon>
        <taxon>Viridiplantae</taxon>
        <taxon>Streptophyta</taxon>
        <taxon>Embryophyta</taxon>
        <taxon>Tracheophyta</taxon>
        <taxon>Spermatophyta</taxon>
        <taxon>Magnoliopsida</taxon>
        <taxon>eudicotyledons</taxon>
        <taxon>Gunneridae</taxon>
        <taxon>Pentapetalae</taxon>
        <taxon>rosids</taxon>
        <taxon>malvids</taxon>
        <taxon>Malvales</taxon>
        <taxon>Malvaceae</taxon>
        <taxon>Malvoideae</taxon>
        <taxon>Hibiscus</taxon>
    </lineage>
</organism>
<comment type="caution">
    <text evidence="3">The sequence shown here is derived from an EMBL/GenBank/DDBJ whole genome shotgun (WGS) entry which is preliminary data.</text>
</comment>
<dbReference type="Proteomes" id="UP001396334">
    <property type="component" value="Unassembled WGS sequence"/>
</dbReference>
<feature type="transmembrane region" description="Helical" evidence="1">
    <location>
        <begin position="12"/>
        <end position="32"/>
    </location>
</feature>
<keyword evidence="1" id="KW-0812">Transmembrane</keyword>
<evidence type="ECO:0000259" key="2">
    <source>
        <dbReference type="Pfam" id="PF14111"/>
    </source>
</evidence>
<keyword evidence="4" id="KW-1185">Reference proteome</keyword>
<dbReference type="EMBL" id="JBBPBN010000641">
    <property type="protein sequence ID" value="KAK8483580.1"/>
    <property type="molecule type" value="Genomic_DNA"/>
</dbReference>
<gene>
    <name evidence="3" type="ORF">V6N11_081690</name>
</gene>
<proteinExistence type="predicted"/>
<dbReference type="InterPro" id="IPR025558">
    <property type="entry name" value="DUF4283"/>
</dbReference>
<keyword evidence="1" id="KW-0472">Membrane</keyword>
<accession>A0ABR1ZSC4</accession>
<protein>
    <recommendedName>
        <fullName evidence="2">DUF4283 domain-containing protein</fullName>
    </recommendedName>
</protein>
<dbReference type="PANTHER" id="PTHR31286:SF173">
    <property type="entry name" value="DUF4283 DOMAIN-CONTAINING PROTEIN"/>
    <property type="match status" value="1"/>
</dbReference>
<dbReference type="InterPro" id="IPR040256">
    <property type="entry name" value="At4g02000-like"/>
</dbReference>
<evidence type="ECO:0000313" key="3">
    <source>
        <dbReference type="EMBL" id="KAK8483580.1"/>
    </source>
</evidence>